<evidence type="ECO:0000313" key="2">
    <source>
        <dbReference type="Proteomes" id="UP001501842"/>
    </source>
</evidence>
<comment type="caution">
    <text evidence="1">The sequence shown here is derived from an EMBL/GenBank/DDBJ whole genome shotgun (WGS) entry which is preliminary data.</text>
</comment>
<accession>A0ABN3U2G6</accession>
<organism evidence="1 2">
    <name type="scientific">Actinocorallia aurantiaca</name>
    <dbReference type="NCBI Taxonomy" id="46204"/>
    <lineage>
        <taxon>Bacteria</taxon>
        <taxon>Bacillati</taxon>
        <taxon>Actinomycetota</taxon>
        <taxon>Actinomycetes</taxon>
        <taxon>Streptosporangiales</taxon>
        <taxon>Thermomonosporaceae</taxon>
        <taxon>Actinocorallia</taxon>
    </lineage>
</organism>
<keyword evidence="2" id="KW-1185">Reference proteome</keyword>
<dbReference type="EMBL" id="BAAATZ010000006">
    <property type="protein sequence ID" value="GAA2723425.1"/>
    <property type="molecule type" value="Genomic_DNA"/>
</dbReference>
<gene>
    <name evidence="1" type="ORF">GCM10010439_18670</name>
</gene>
<reference evidence="1 2" key="1">
    <citation type="journal article" date="2019" name="Int. J. Syst. Evol. Microbiol.">
        <title>The Global Catalogue of Microorganisms (GCM) 10K type strain sequencing project: providing services to taxonomists for standard genome sequencing and annotation.</title>
        <authorList>
            <consortium name="The Broad Institute Genomics Platform"/>
            <consortium name="The Broad Institute Genome Sequencing Center for Infectious Disease"/>
            <person name="Wu L."/>
            <person name="Ma J."/>
        </authorList>
    </citation>
    <scope>NUCLEOTIDE SEQUENCE [LARGE SCALE GENOMIC DNA]</scope>
    <source>
        <strain evidence="1 2">JCM 8201</strain>
    </source>
</reference>
<protein>
    <submittedName>
        <fullName evidence="1">Uncharacterized protein</fullName>
    </submittedName>
</protein>
<sequence length="122" mass="13528">MTAEIESIIDTLLREGLDDWLPVDTLLWHVREAFPAPPDRFKNLVPAVLHRLLADRLMMVGDLGESGFEPWEGTPEKTVERVIAGLETLGWEPLGGFCWLADTPQGAQRASGPEPRFKPPAA</sequence>
<dbReference type="RefSeq" id="WP_344449847.1">
    <property type="nucleotide sequence ID" value="NZ_BAAATZ010000006.1"/>
</dbReference>
<evidence type="ECO:0000313" key="1">
    <source>
        <dbReference type="EMBL" id="GAA2723425.1"/>
    </source>
</evidence>
<dbReference type="Proteomes" id="UP001501842">
    <property type="component" value="Unassembled WGS sequence"/>
</dbReference>
<proteinExistence type="predicted"/>
<name>A0ABN3U2G6_9ACTN</name>